<dbReference type="GO" id="GO:0005829">
    <property type="term" value="C:cytosol"/>
    <property type="evidence" value="ECO:0007669"/>
    <property type="project" value="TreeGrafter"/>
</dbReference>
<dbReference type="InterPro" id="IPR015910">
    <property type="entry name" value="I/U_nuclsd_hydro_CS"/>
</dbReference>
<dbReference type="EMBL" id="CP159258">
    <property type="protein sequence ID" value="XCG77071.1"/>
    <property type="molecule type" value="Genomic_DNA"/>
</dbReference>
<evidence type="ECO:0000256" key="3">
    <source>
        <dbReference type="SAM" id="SignalP"/>
    </source>
</evidence>
<keyword evidence="3" id="KW-0732">Signal</keyword>
<evidence type="ECO:0000256" key="2">
    <source>
        <dbReference type="ARBA" id="ARBA00023295"/>
    </source>
</evidence>
<feature type="signal peptide" evidence="3">
    <location>
        <begin position="1"/>
        <end position="28"/>
    </location>
</feature>
<dbReference type="Gene3D" id="3.90.245.10">
    <property type="entry name" value="Ribonucleoside hydrolase-like"/>
    <property type="match status" value="1"/>
</dbReference>
<reference evidence="5" key="1">
    <citation type="submission" date="2024-06" db="EMBL/GenBank/DDBJ databases">
        <title>The Caenorhabditis elegans bacterial microbiome influences microsporidia infection through nutrient limitation and inhibiting parasite invasion.</title>
        <authorList>
            <person name="Tamim El Jarkass H."/>
            <person name="Castelblanco S."/>
            <person name="Kaur M."/>
            <person name="Wan Y.C."/>
            <person name="Ellis A.E."/>
            <person name="Sheldon R.D."/>
            <person name="Lien E.C."/>
            <person name="Burton N.O."/>
            <person name="Wright G.D."/>
            <person name="Reinke A.W."/>
        </authorList>
    </citation>
    <scope>NUCLEOTIDE SEQUENCE</scope>
    <source>
        <strain evidence="5">MYb327</strain>
    </source>
</reference>
<dbReference type="InterPro" id="IPR001910">
    <property type="entry name" value="Inosine/uridine_hydrolase_dom"/>
</dbReference>
<dbReference type="PANTHER" id="PTHR12304">
    <property type="entry name" value="INOSINE-URIDINE PREFERRING NUCLEOSIDE HYDROLASE"/>
    <property type="match status" value="1"/>
</dbReference>
<name>A0AAU8E9Z8_9PSED</name>
<dbReference type="InterPro" id="IPR036452">
    <property type="entry name" value="Ribo_hydro-like"/>
</dbReference>
<evidence type="ECO:0000313" key="5">
    <source>
        <dbReference type="EMBL" id="XCG77071.1"/>
    </source>
</evidence>
<dbReference type="InterPro" id="IPR023186">
    <property type="entry name" value="IUNH"/>
</dbReference>
<dbReference type="AlphaFoldDB" id="A0AAU8E9Z8"/>
<feature type="chain" id="PRO_5043414678" evidence="3">
    <location>
        <begin position="29"/>
        <end position="342"/>
    </location>
</feature>
<organism evidence="5">
    <name type="scientific">Pseudomonas sp. MYb327</name>
    <dbReference type="NCBI Taxonomy" id="2745230"/>
    <lineage>
        <taxon>Bacteria</taxon>
        <taxon>Pseudomonadati</taxon>
        <taxon>Pseudomonadota</taxon>
        <taxon>Gammaproteobacteria</taxon>
        <taxon>Pseudomonadales</taxon>
        <taxon>Pseudomonadaceae</taxon>
        <taxon>Pseudomonas</taxon>
    </lineage>
</organism>
<dbReference type="RefSeq" id="WP_339553287.1">
    <property type="nucleotide sequence ID" value="NZ_CP159258.1"/>
</dbReference>
<keyword evidence="2" id="KW-0326">Glycosidase</keyword>
<dbReference type="PROSITE" id="PS01247">
    <property type="entry name" value="IUNH"/>
    <property type="match status" value="1"/>
</dbReference>
<dbReference type="Pfam" id="PF01156">
    <property type="entry name" value="IU_nuc_hydro"/>
    <property type="match status" value="1"/>
</dbReference>
<dbReference type="CDD" id="cd02651">
    <property type="entry name" value="nuc_hydro_IU_UC_XIUA"/>
    <property type="match status" value="1"/>
</dbReference>
<dbReference type="PANTHER" id="PTHR12304:SF4">
    <property type="entry name" value="URIDINE NUCLEOSIDASE"/>
    <property type="match status" value="1"/>
</dbReference>
<proteinExistence type="predicted"/>
<feature type="domain" description="Inosine/uridine-preferring nucleoside hydrolase" evidence="4">
    <location>
        <begin position="34"/>
        <end position="332"/>
    </location>
</feature>
<evidence type="ECO:0000256" key="1">
    <source>
        <dbReference type="ARBA" id="ARBA00022801"/>
    </source>
</evidence>
<dbReference type="GO" id="GO:0008477">
    <property type="term" value="F:purine nucleosidase activity"/>
    <property type="evidence" value="ECO:0007669"/>
    <property type="project" value="TreeGrafter"/>
</dbReference>
<sequence>MYRYAQKLHQLLWSLLLLSVITVTGVQAAEKIDLIIDTDPGADDVVALLFAMASPEELNIRALTTVAGNVRLDKTSRNARLVREWAGREEVPVYAGAPRPLTRTPIYAEDIHGEEGLSGVTVHEPKKGLAEGSAIDYLIDTLKAAKPHSITIAMLGPQTNLALALIQEPDIVKGIKEVVVMGGAHFNGGNITPVAEFNLFADPQAAEVVLNSGVKLTYLPLDVTHKILTSDARLKQIAALDNNASKLVSSILNEYIKGDMEHYGISGGPVHDATVIAYLLKPELFSGRSVGVVIDSREGPTFGQTIVDWYDRLKAPKNAFWVENGDAQGFFDLLTERLGRLK</sequence>
<dbReference type="GO" id="GO:0006152">
    <property type="term" value="P:purine nucleoside catabolic process"/>
    <property type="evidence" value="ECO:0007669"/>
    <property type="project" value="TreeGrafter"/>
</dbReference>
<protein>
    <submittedName>
        <fullName evidence="5">Nucleoside hydrolase</fullName>
    </submittedName>
</protein>
<dbReference type="GO" id="GO:0045437">
    <property type="term" value="F:uridine nucleosidase activity"/>
    <property type="evidence" value="ECO:0007669"/>
    <property type="project" value="UniProtKB-ARBA"/>
</dbReference>
<keyword evidence="1 5" id="KW-0378">Hydrolase</keyword>
<dbReference type="SUPFAM" id="SSF53590">
    <property type="entry name" value="Nucleoside hydrolase"/>
    <property type="match status" value="1"/>
</dbReference>
<accession>A0AAU8E9Z8</accession>
<gene>
    <name evidence="5" type="ORF">ABVN21_13725</name>
</gene>
<evidence type="ECO:0000259" key="4">
    <source>
        <dbReference type="Pfam" id="PF01156"/>
    </source>
</evidence>